<name>A0A3B0Z486_9ZZZZ</name>
<sequence length="132" mass="15608">MTYILTSKIRKTYLSGIFKIKGDAEEYLRKYPDNVKSNTSLERIDCVYPFFITEDEKGFRYFDEVGVSKVIEELVQDPVSDEEYCYTNLYRVAEDYFCNKPGKDYMGIIQHWHIENSLIREIKSNGLNSLWS</sequence>
<proteinExistence type="predicted"/>
<dbReference type="EMBL" id="UOFL01000241">
    <property type="protein sequence ID" value="VAW82352.1"/>
    <property type="molecule type" value="Genomic_DNA"/>
</dbReference>
<evidence type="ECO:0000313" key="1">
    <source>
        <dbReference type="EMBL" id="VAW82352.1"/>
    </source>
</evidence>
<protein>
    <submittedName>
        <fullName evidence="1">Uncharacterized protein</fullName>
    </submittedName>
</protein>
<reference evidence="1" key="1">
    <citation type="submission" date="2018-06" db="EMBL/GenBank/DDBJ databases">
        <authorList>
            <person name="Zhirakovskaya E."/>
        </authorList>
    </citation>
    <scope>NUCLEOTIDE SEQUENCE</scope>
</reference>
<accession>A0A3B0Z486</accession>
<dbReference type="AlphaFoldDB" id="A0A3B0Z486"/>
<gene>
    <name evidence="1" type="ORF">MNBD_GAMMA12-957</name>
</gene>
<organism evidence="1">
    <name type="scientific">hydrothermal vent metagenome</name>
    <dbReference type="NCBI Taxonomy" id="652676"/>
    <lineage>
        <taxon>unclassified sequences</taxon>
        <taxon>metagenomes</taxon>
        <taxon>ecological metagenomes</taxon>
    </lineage>
</organism>